<dbReference type="PANTHER" id="PTHR47267">
    <property type="match status" value="1"/>
</dbReference>
<evidence type="ECO:0000256" key="5">
    <source>
        <dbReference type="ARBA" id="ARBA00034778"/>
    </source>
</evidence>
<proteinExistence type="inferred from homology"/>
<comment type="similarity">
    <text evidence="5">Belongs to the HAD-like hydrolase superfamily. Cof family.</text>
</comment>
<keyword evidence="4" id="KW-0460">Magnesium</keyword>
<dbReference type="Pfam" id="PF08282">
    <property type="entry name" value="Hydrolase_3"/>
    <property type="match status" value="1"/>
</dbReference>
<evidence type="ECO:0000256" key="4">
    <source>
        <dbReference type="ARBA" id="ARBA00022842"/>
    </source>
</evidence>
<dbReference type="AlphaFoldDB" id="A0A2X3BJX4"/>
<gene>
    <name evidence="6" type="primary">cof_1</name>
    <name evidence="6" type="ORF">NCTC9128_00217</name>
</gene>
<evidence type="ECO:0000313" key="6">
    <source>
        <dbReference type="EMBL" id="SQC05618.1"/>
    </source>
</evidence>
<dbReference type="NCBIfam" id="TIGR01484">
    <property type="entry name" value="HAD-SF-IIB"/>
    <property type="match status" value="1"/>
</dbReference>
<dbReference type="Gene3D" id="3.40.50.1000">
    <property type="entry name" value="HAD superfamily/HAD-like"/>
    <property type="match status" value="1"/>
</dbReference>
<reference evidence="6 7" key="1">
    <citation type="submission" date="2018-06" db="EMBL/GenBank/DDBJ databases">
        <authorList>
            <consortium name="Pathogen Informatics"/>
            <person name="Doyle S."/>
        </authorList>
    </citation>
    <scope>NUCLEOTIDE SEQUENCE [LARGE SCALE GENOMIC DNA]</scope>
    <source>
        <strain evidence="6 7">NCTC9128</strain>
    </source>
</reference>
<sequence>MAKLAAFDMDGTLLMPDHRLGEKTLSALKRLRERDITLTFATGRHVLEMHHVIGEFSLDAFLITGNGTRIHSLEGEELYRQDLAPEAAEAVLHGKWDTQASMHVFNDGGWFTGQARPELLQAHVFSGFHYQLCDLKRMSAQHVTKICFCGDHDDLRRLRIQLNETLGDRAFLCFSAMDCLEVLPVGCNKGAALAVLSQHLGFTPAGVHGLRRCDERPRDAGQRWAGVHHGQRDAAAESRAAASAGNWRLPESGRLPFFNSLAG</sequence>
<dbReference type="PROSITE" id="PS01228">
    <property type="entry name" value="COF_1"/>
    <property type="match status" value="1"/>
</dbReference>
<comment type="cofactor">
    <cofactor evidence="1">
        <name>Mg(2+)</name>
        <dbReference type="ChEBI" id="CHEBI:18420"/>
    </cofactor>
</comment>
<dbReference type="InterPro" id="IPR006379">
    <property type="entry name" value="HAD-SF_hydro_IIB"/>
</dbReference>
<dbReference type="PANTHER" id="PTHR47267:SF2">
    <property type="entry name" value="HMP-PP PHOSPHATASE"/>
    <property type="match status" value="1"/>
</dbReference>
<evidence type="ECO:0000256" key="2">
    <source>
        <dbReference type="ARBA" id="ARBA00022723"/>
    </source>
</evidence>
<protein>
    <submittedName>
        <fullName evidence="6">Cof-like hydrolase</fullName>
        <ecNumber evidence="6">3.6.1.-</ecNumber>
    </submittedName>
</protein>
<dbReference type="Proteomes" id="UP000251088">
    <property type="component" value="Unassembled WGS sequence"/>
</dbReference>
<organism evidence="6 7">
    <name type="scientific">Klebsiella pneumoniae</name>
    <dbReference type="NCBI Taxonomy" id="573"/>
    <lineage>
        <taxon>Bacteria</taxon>
        <taxon>Pseudomonadati</taxon>
        <taxon>Pseudomonadota</taxon>
        <taxon>Gammaproteobacteria</taxon>
        <taxon>Enterobacterales</taxon>
        <taxon>Enterobacteriaceae</taxon>
        <taxon>Klebsiella/Raoultella group</taxon>
        <taxon>Klebsiella</taxon>
        <taxon>Klebsiella pneumoniae complex</taxon>
    </lineage>
</organism>
<keyword evidence="2" id="KW-0479">Metal-binding</keyword>
<dbReference type="Gene3D" id="3.30.1240.10">
    <property type="match status" value="1"/>
</dbReference>
<dbReference type="EC" id="3.6.1.-" evidence="6"/>
<dbReference type="InterPro" id="IPR023214">
    <property type="entry name" value="HAD_sf"/>
</dbReference>
<dbReference type="SUPFAM" id="SSF56784">
    <property type="entry name" value="HAD-like"/>
    <property type="match status" value="1"/>
</dbReference>
<evidence type="ECO:0000256" key="3">
    <source>
        <dbReference type="ARBA" id="ARBA00022801"/>
    </source>
</evidence>
<dbReference type="InterPro" id="IPR036412">
    <property type="entry name" value="HAD-like_sf"/>
</dbReference>
<dbReference type="FunFam" id="3.30.1240.10:FF:000002">
    <property type="entry name" value="HMP-PP phosphatase"/>
    <property type="match status" value="1"/>
</dbReference>
<dbReference type="GO" id="GO:0000287">
    <property type="term" value="F:magnesium ion binding"/>
    <property type="evidence" value="ECO:0007669"/>
    <property type="project" value="UniProtKB-ARBA"/>
</dbReference>
<dbReference type="NCBIfam" id="NF011705">
    <property type="entry name" value="PRK15126.1"/>
    <property type="match status" value="1"/>
</dbReference>
<accession>A0A2X3BJX4</accession>
<dbReference type="EMBL" id="UAWN01000001">
    <property type="protein sequence ID" value="SQC05618.1"/>
    <property type="molecule type" value="Genomic_DNA"/>
</dbReference>
<name>A0A2X3BJX4_KLEPN</name>
<evidence type="ECO:0000313" key="7">
    <source>
        <dbReference type="Proteomes" id="UP000251088"/>
    </source>
</evidence>
<evidence type="ECO:0000256" key="1">
    <source>
        <dbReference type="ARBA" id="ARBA00001946"/>
    </source>
</evidence>
<dbReference type="GO" id="GO:0016791">
    <property type="term" value="F:phosphatase activity"/>
    <property type="evidence" value="ECO:0007669"/>
    <property type="project" value="UniProtKB-ARBA"/>
</dbReference>
<keyword evidence="3 6" id="KW-0378">Hydrolase</keyword>